<keyword evidence="2" id="KW-0808">Transferase</keyword>
<organism evidence="2">
    <name type="scientific">Symploca sp. SIO1C4</name>
    <dbReference type="NCBI Taxonomy" id="2607765"/>
    <lineage>
        <taxon>Bacteria</taxon>
        <taxon>Bacillati</taxon>
        <taxon>Cyanobacteriota</taxon>
        <taxon>Cyanophyceae</taxon>
        <taxon>Coleofasciculales</taxon>
        <taxon>Coleofasciculaceae</taxon>
        <taxon>Symploca</taxon>
    </lineage>
</organism>
<dbReference type="Pfam" id="PF00535">
    <property type="entry name" value="Glycos_transf_2"/>
    <property type="match status" value="1"/>
</dbReference>
<dbReference type="InterPro" id="IPR001173">
    <property type="entry name" value="Glyco_trans_2-like"/>
</dbReference>
<dbReference type="PANTHER" id="PTHR43685:SF2">
    <property type="entry name" value="GLYCOSYLTRANSFERASE 2-LIKE DOMAIN-CONTAINING PROTEIN"/>
    <property type="match status" value="1"/>
</dbReference>
<comment type="caution">
    <text evidence="2">The sequence shown here is derived from an EMBL/GenBank/DDBJ whole genome shotgun (WGS) entry which is preliminary data.</text>
</comment>
<name>A0A6B3NFA7_9CYAN</name>
<reference evidence="2" key="1">
    <citation type="submission" date="2019-11" db="EMBL/GenBank/DDBJ databases">
        <title>Genomic insights into an expanded diversity of filamentous marine cyanobacteria reveals the extraordinary biosynthetic potential of Moorea and Okeania.</title>
        <authorList>
            <person name="Ferreira Leao T."/>
            <person name="Wang M."/>
            <person name="Moss N."/>
            <person name="Da Silva R."/>
            <person name="Sanders J."/>
            <person name="Nurk S."/>
            <person name="Gurevich A."/>
            <person name="Humphrey G."/>
            <person name="Reher R."/>
            <person name="Zhu Q."/>
            <person name="Belda-Ferre P."/>
            <person name="Glukhov E."/>
            <person name="Rex R."/>
            <person name="Dorrestein P.C."/>
            <person name="Knight R."/>
            <person name="Pevzner P."/>
            <person name="Gerwick W.H."/>
            <person name="Gerwick L."/>
        </authorList>
    </citation>
    <scope>NUCLEOTIDE SEQUENCE</scope>
    <source>
        <strain evidence="2">SIO1C4</strain>
    </source>
</reference>
<dbReference type="Gene3D" id="3.90.550.10">
    <property type="entry name" value="Spore Coat Polysaccharide Biosynthesis Protein SpsA, Chain A"/>
    <property type="match status" value="1"/>
</dbReference>
<dbReference type="SUPFAM" id="SSF53448">
    <property type="entry name" value="Nucleotide-diphospho-sugar transferases"/>
    <property type="match status" value="1"/>
</dbReference>
<evidence type="ECO:0000259" key="1">
    <source>
        <dbReference type="Pfam" id="PF00535"/>
    </source>
</evidence>
<accession>A0A6B3NFA7</accession>
<dbReference type="InterPro" id="IPR029044">
    <property type="entry name" value="Nucleotide-diphossugar_trans"/>
</dbReference>
<evidence type="ECO:0000313" key="2">
    <source>
        <dbReference type="EMBL" id="NER29625.1"/>
    </source>
</evidence>
<proteinExistence type="predicted"/>
<dbReference type="EMBL" id="JAAHFQ010000401">
    <property type="protein sequence ID" value="NER29625.1"/>
    <property type="molecule type" value="Genomic_DNA"/>
</dbReference>
<dbReference type="PANTHER" id="PTHR43685">
    <property type="entry name" value="GLYCOSYLTRANSFERASE"/>
    <property type="match status" value="1"/>
</dbReference>
<feature type="domain" description="Glycosyltransferase 2-like" evidence="1">
    <location>
        <begin position="24"/>
        <end position="132"/>
    </location>
</feature>
<dbReference type="AlphaFoldDB" id="A0A6B3NFA7"/>
<dbReference type="InterPro" id="IPR050834">
    <property type="entry name" value="Glycosyltransf_2"/>
</dbReference>
<gene>
    <name evidence="2" type="ORF">F6J89_18895</name>
</gene>
<protein>
    <submittedName>
        <fullName evidence="2">Glycosyltransferase</fullName>
    </submittedName>
</protein>
<dbReference type="GO" id="GO:0016740">
    <property type="term" value="F:transferase activity"/>
    <property type="evidence" value="ECO:0007669"/>
    <property type="project" value="UniProtKB-KW"/>
</dbReference>
<sequence length="343" mass="39639">MKDLNTTVTKSENDRESNSHPLISVAICTYNRADRLVLALDALCQQSLPIEYFEILVIDNASTDNTQQACTPYQEKLPNLRYIYEPVQGLSKARNTAIEQARGEFISFLDDDAIPCDIWIEELLQTFQTLKPIPVGVGGPIYPLWESGKPEWMQEEMSFLFSILDCGNEAHWLKFPKFPFGANMSYRRDALCQVGGFNENLGRKGGSLLSCEEYLLNKTLTKQGGKFYYNPQASVKHFIPKERTTSDWVIRRSYWQGRSEAVVDQMVGKSLKRQWWDSFLKFINRQKLLALVSPESKIQVAAKAWRARCWGYFFQVWFRHSLSRELSNQLPKSNLKQITEYTK</sequence>